<dbReference type="PROSITE" id="PS50927">
    <property type="entry name" value="BULB_LECTIN"/>
    <property type="match status" value="1"/>
</dbReference>
<dbReference type="FunFam" id="2.90.10.10:FF:000001">
    <property type="entry name" value="G-type lectin S-receptor-like serine/threonine-protein kinase"/>
    <property type="match status" value="1"/>
</dbReference>
<accession>A0AAN9XS24</accession>
<dbReference type="PANTHER" id="PTHR32444:SF234">
    <property type="entry name" value="RECEPTOR-LIKE SERINE_THREONINE-PROTEIN KINASE"/>
    <property type="match status" value="1"/>
</dbReference>
<comment type="caution">
    <text evidence="6">The sequence shown here is derived from an EMBL/GenBank/DDBJ whole genome shotgun (WGS) entry which is preliminary data.</text>
</comment>
<evidence type="ECO:0000256" key="2">
    <source>
        <dbReference type="ARBA" id="ARBA00023157"/>
    </source>
</evidence>
<dbReference type="Proteomes" id="UP001386955">
    <property type="component" value="Unassembled WGS sequence"/>
</dbReference>
<evidence type="ECO:0000256" key="3">
    <source>
        <dbReference type="ARBA" id="ARBA00023180"/>
    </source>
</evidence>
<feature type="domain" description="Bulb-type lectin" evidence="5">
    <location>
        <begin position="9"/>
        <end position="127"/>
    </location>
</feature>
<dbReference type="SMART" id="SM00108">
    <property type="entry name" value="B_lectin"/>
    <property type="match status" value="1"/>
</dbReference>
<keyword evidence="2" id="KW-1015">Disulfide bond</keyword>
<keyword evidence="1" id="KW-0732">Signal</keyword>
<sequence length="291" mass="33255">MTLSTDLHSSFHSSSSHINHFSNTPQGTHELGFFNPGNPNKIYLGIWFKNIPFQNIVWVANGGNPMNDSSAILKLDSSSNLVLTQNNMTIWSTKYAKEAQNPVVQLLDSGNLVIRDQNGANPLTYLWQSFDYPSNTMVAGMKIGWDLKRNFSIRFFAWKCDNDPTPGDLYWGVVLYPYPDICMMKGTSKCLRVGPWNGLSFSGRPDMKLNPVYHYEFVSNKDEVYYRWTLKHFRNAFTRCLFYLQNLEKHQREMELDEPKRPGVFTKKDSVEASTSSSCSTNAMTISLPAR</sequence>
<name>A0AAN9XS24_PSOTE</name>
<keyword evidence="7" id="KW-1185">Reference proteome</keyword>
<dbReference type="CDD" id="cd00028">
    <property type="entry name" value="B_lectin"/>
    <property type="match status" value="1"/>
</dbReference>
<dbReference type="EMBL" id="JAYMYS010000002">
    <property type="protein sequence ID" value="KAK7405111.1"/>
    <property type="molecule type" value="Genomic_DNA"/>
</dbReference>
<evidence type="ECO:0000313" key="6">
    <source>
        <dbReference type="EMBL" id="KAK7405111.1"/>
    </source>
</evidence>
<keyword evidence="3" id="KW-0325">Glycoprotein</keyword>
<organism evidence="6 7">
    <name type="scientific">Psophocarpus tetragonolobus</name>
    <name type="common">Winged bean</name>
    <name type="synonym">Dolichos tetragonolobus</name>
    <dbReference type="NCBI Taxonomy" id="3891"/>
    <lineage>
        <taxon>Eukaryota</taxon>
        <taxon>Viridiplantae</taxon>
        <taxon>Streptophyta</taxon>
        <taxon>Embryophyta</taxon>
        <taxon>Tracheophyta</taxon>
        <taxon>Spermatophyta</taxon>
        <taxon>Magnoliopsida</taxon>
        <taxon>eudicotyledons</taxon>
        <taxon>Gunneridae</taxon>
        <taxon>Pentapetalae</taxon>
        <taxon>rosids</taxon>
        <taxon>fabids</taxon>
        <taxon>Fabales</taxon>
        <taxon>Fabaceae</taxon>
        <taxon>Papilionoideae</taxon>
        <taxon>50 kb inversion clade</taxon>
        <taxon>NPAAA clade</taxon>
        <taxon>indigoferoid/millettioid clade</taxon>
        <taxon>Phaseoleae</taxon>
        <taxon>Psophocarpus</taxon>
    </lineage>
</organism>
<dbReference type="InterPro" id="IPR036426">
    <property type="entry name" value="Bulb-type_lectin_dom_sf"/>
</dbReference>
<dbReference type="GO" id="GO:0048544">
    <property type="term" value="P:recognition of pollen"/>
    <property type="evidence" value="ECO:0007669"/>
    <property type="project" value="InterPro"/>
</dbReference>
<proteinExistence type="predicted"/>
<reference evidence="6 7" key="1">
    <citation type="submission" date="2024-01" db="EMBL/GenBank/DDBJ databases">
        <title>The genomes of 5 underutilized Papilionoideae crops provide insights into root nodulation and disease resistanc.</title>
        <authorList>
            <person name="Jiang F."/>
        </authorList>
    </citation>
    <scope>NUCLEOTIDE SEQUENCE [LARGE SCALE GENOMIC DNA]</scope>
    <source>
        <strain evidence="6">DUOXIRENSHENG_FW03</strain>
        <tissue evidence="6">Leaves</tissue>
    </source>
</reference>
<protein>
    <recommendedName>
        <fullName evidence="5">Bulb-type lectin domain-containing protein</fullName>
    </recommendedName>
</protein>
<dbReference type="Pfam" id="PF00954">
    <property type="entry name" value="S_locus_glycop"/>
    <property type="match status" value="1"/>
</dbReference>
<dbReference type="InterPro" id="IPR001480">
    <property type="entry name" value="Bulb-type_lectin_dom"/>
</dbReference>
<evidence type="ECO:0000256" key="4">
    <source>
        <dbReference type="SAM" id="MobiDB-lite"/>
    </source>
</evidence>
<gene>
    <name evidence="6" type="ORF">VNO78_06307</name>
</gene>
<dbReference type="PANTHER" id="PTHR32444">
    <property type="entry name" value="BULB-TYPE LECTIN DOMAIN-CONTAINING PROTEIN"/>
    <property type="match status" value="1"/>
</dbReference>
<evidence type="ECO:0000313" key="7">
    <source>
        <dbReference type="Proteomes" id="UP001386955"/>
    </source>
</evidence>
<evidence type="ECO:0000256" key="1">
    <source>
        <dbReference type="ARBA" id="ARBA00022729"/>
    </source>
</evidence>
<dbReference type="Pfam" id="PF01453">
    <property type="entry name" value="B_lectin"/>
    <property type="match status" value="1"/>
</dbReference>
<feature type="region of interest" description="Disordered" evidence="4">
    <location>
        <begin position="268"/>
        <end position="291"/>
    </location>
</feature>
<dbReference type="SUPFAM" id="SSF51110">
    <property type="entry name" value="alpha-D-mannose-specific plant lectins"/>
    <property type="match status" value="1"/>
</dbReference>
<dbReference type="InterPro" id="IPR000858">
    <property type="entry name" value="S_locus_glycoprot_dom"/>
</dbReference>
<dbReference type="Gene3D" id="2.90.10.10">
    <property type="entry name" value="Bulb-type lectin domain"/>
    <property type="match status" value="1"/>
</dbReference>
<dbReference type="AlphaFoldDB" id="A0AAN9XS24"/>
<evidence type="ECO:0000259" key="5">
    <source>
        <dbReference type="PROSITE" id="PS50927"/>
    </source>
</evidence>